<protein>
    <recommendedName>
        <fullName evidence="13">ADP-ribosylation factor-like protein 6</fullName>
    </recommendedName>
</protein>
<comment type="similarity">
    <text evidence="1 8">Belongs to the small GTPase superfamily. Arf family.</text>
</comment>
<keyword evidence="12" id="KW-1185">Reference proteome</keyword>
<evidence type="ECO:0000313" key="12">
    <source>
        <dbReference type="Proteomes" id="UP001489004"/>
    </source>
</evidence>
<evidence type="ECO:0000256" key="1">
    <source>
        <dbReference type="ARBA" id="ARBA00010290"/>
    </source>
</evidence>
<comment type="caution">
    <text evidence="11">The sequence shown here is derived from an EMBL/GenBank/DDBJ whole genome shotgun (WGS) entry which is preliminary data.</text>
</comment>
<feature type="chain" id="PRO_5043979705" description="ADP-ribosylation factor-like protein 6" evidence="10">
    <location>
        <begin position="25"/>
        <end position="220"/>
    </location>
</feature>
<evidence type="ECO:0000256" key="9">
    <source>
        <dbReference type="SAM" id="MobiDB-lite"/>
    </source>
</evidence>
<name>A0AAW1QFK2_9CHLO</name>
<evidence type="ECO:0000256" key="5">
    <source>
        <dbReference type="ARBA" id="ARBA00023134"/>
    </source>
</evidence>
<dbReference type="InterPro" id="IPR027417">
    <property type="entry name" value="P-loop_NTPase"/>
</dbReference>
<evidence type="ECO:0000256" key="4">
    <source>
        <dbReference type="ARBA" id="ARBA00022892"/>
    </source>
</evidence>
<dbReference type="NCBIfam" id="TIGR00231">
    <property type="entry name" value="small_GTP"/>
    <property type="match status" value="1"/>
</dbReference>
<dbReference type="CDD" id="cd00878">
    <property type="entry name" value="Arf_Arl"/>
    <property type="match status" value="1"/>
</dbReference>
<dbReference type="FunFam" id="3.40.50.300:FF:001166">
    <property type="entry name" value="ADP-ribosylation factor D"/>
    <property type="match status" value="1"/>
</dbReference>
<keyword evidence="2" id="KW-0519">Myristate</keyword>
<evidence type="ECO:0000256" key="6">
    <source>
        <dbReference type="PIRSR" id="PIRSR606689-1"/>
    </source>
</evidence>
<keyword evidence="4" id="KW-0813">Transport</keyword>
<sequence>MAPPKQQSFISRALISLGLAKVKASLLVVGLANSGKTSIVNTLKADRTEDVAPTVGFAVEKFSVLKTKLTVMDMSGQQRYQPLWECYYQDVQGVIFVADAADKHSLATASDVLWGLLGNADLAASPLLIYANKMDLAHAVPASDIAVLMDLASITDRPWQIAPSSAATGEGVESGITWLLEQIRGKAKQRRSSRMAPDSAGSSFSSMLRARSARPGSDAG</sequence>
<dbReference type="Gene3D" id="3.40.50.300">
    <property type="entry name" value="P-loop containing nucleotide triphosphate hydrolases"/>
    <property type="match status" value="1"/>
</dbReference>
<evidence type="ECO:0000313" key="11">
    <source>
        <dbReference type="EMBL" id="KAK9820194.1"/>
    </source>
</evidence>
<keyword evidence="10" id="KW-0732">Signal</keyword>
<dbReference type="SMART" id="SM00175">
    <property type="entry name" value="RAB"/>
    <property type="match status" value="1"/>
</dbReference>
<feature type="binding site" evidence="6">
    <location>
        <begin position="30"/>
        <end position="37"/>
    </location>
    <ligand>
        <name>GTP</name>
        <dbReference type="ChEBI" id="CHEBI:37565"/>
    </ligand>
</feature>
<dbReference type="GO" id="GO:0046872">
    <property type="term" value="F:metal ion binding"/>
    <property type="evidence" value="ECO:0007669"/>
    <property type="project" value="UniProtKB-KW"/>
</dbReference>
<dbReference type="SUPFAM" id="SSF52540">
    <property type="entry name" value="P-loop containing nucleoside triphosphate hydrolases"/>
    <property type="match status" value="1"/>
</dbReference>
<feature type="binding site" evidence="6">
    <location>
        <begin position="132"/>
        <end position="135"/>
    </location>
    <ligand>
        <name>GTP</name>
        <dbReference type="ChEBI" id="CHEBI:37565"/>
    </ligand>
</feature>
<evidence type="ECO:0008006" key="13">
    <source>
        <dbReference type="Google" id="ProtNLM"/>
    </source>
</evidence>
<dbReference type="Pfam" id="PF00025">
    <property type="entry name" value="Arf"/>
    <property type="match status" value="1"/>
</dbReference>
<dbReference type="InterPro" id="IPR006689">
    <property type="entry name" value="Small_GTPase_ARF/SAR"/>
</dbReference>
<keyword evidence="7" id="KW-0479">Metal-binding</keyword>
<dbReference type="EMBL" id="JALJOR010000003">
    <property type="protein sequence ID" value="KAK9820194.1"/>
    <property type="molecule type" value="Genomic_DNA"/>
</dbReference>
<dbReference type="GO" id="GO:0003924">
    <property type="term" value="F:GTPase activity"/>
    <property type="evidence" value="ECO:0007669"/>
    <property type="project" value="InterPro"/>
</dbReference>
<feature type="binding site" evidence="6">
    <location>
        <position position="76"/>
    </location>
    <ligand>
        <name>GTP</name>
        <dbReference type="ChEBI" id="CHEBI:37565"/>
    </ligand>
</feature>
<feature type="region of interest" description="Disordered" evidence="9">
    <location>
        <begin position="187"/>
        <end position="220"/>
    </location>
</feature>
<keyword evidence="4" id="KW-0931">ER-Golgi transport</keyword>
<reference evidence="11 12" key="1">
    <citation type="journal article" date="2024" name="Nat. Commun.">
        <title>Phylogenomics reveals the evolutionary origins of lichenization in chlorophyte algae.</title>
        <authorList>
            <person name="Puginier C."/>
            <person name="Libourel C."/>
            <person name="Otte J."/>
            <person name="Skaloud P."/>
            <person name="Haon M."/>
            <person name="Grisel S."/>
            <person name="Petersen M."/>
            <person name="Berrin J.G."/>
            <person name="Delaux P.M."/>
            <person name="Dal Grande F."/>
            <person name="Keller J."/>
        </authorList>
    </citation>
    <scope>NUCLEOTIDE SEQUENCE [LARGE SCALE GENOMIC DNA]</scope>
    <source>
        <strain evidence="11 12">SAG 2043</strain>
    </source>
</reference>
<dbReference type="Proteomes" id="UP001489004">
    <property type="component" value="Unassembled WGS sequence"/>
</dbReference>
<dbReference type="PROSITE" id="PS51419">
    <property type="entry name" value="RAB"/>
    <property type="match status" value="1"/>
</dbReference>
<dbReference type="GO" id="GO:0005525">
    <property type="term" value="F:GTP binding"/>
    <property type="evidence" value="ECO:0007669"/>
    <property type="project" value="UniProtKB-KW"/>
</dbReference>
<dbReference type="AlphaFoldDB" id="A0AAW1QFK2"/>
<keyword evidence="5 6" id="KW-0342">GTP-binding</keyword>
<keyword evidence="2" id="KW-0449">Lipoprotein</keyword>
<dbReference type="PROSITE" id="PS51417">
    <property type="entry name" value="ARF"/>
    <property type="match status" value="1"/>
</dbReference>
<feature type="binding site" evidence="7">
    <location>
        <position position="37"/>
    </location>
    <ligand>
        <name>Mg(2+)</name>
        <dbReference type="ChEBI" id="CHEBI:18420"/>
    </ligand>
</feature>
<dbReference type="SMART" id="SM00178">
    <property type="entry name" value="SAR"/>
    <property type="match status" value="1"/>
</dbReference>
<evidence type="ECO:0000256" key="8">
    <source>
        <dbReference type="RuleBase" id="RU003925"/>
    </source>
</evidence>
<dbReference type="PRINTS" id="PR00328">
    <property type="entry name" value="SAR1GTPBP"/>
</dbReference>
<organism evidence="11 12">
    <name type="scientific">[Myrmecia] bisecta</name>
    <dbReference type="NCBI Taxonomy" id="41462"/>
    <lineage>
        <taxon>Eukaryota</taxon>
        <taxon>Viridiplantae</taxon>
        <taxon>Chlorophyta</taxon>
        <taxon>core chlorophytes</taxon>
        <taxon>Trebouxiophyceae</taxon>
        <taxon>Trebouxiales</taxon>
        <taxon>Trebouxiaceae</taxon>
        <taxon>Myrmecia</taxon>
    </lineage>
</organism>
<dbReference type="InterPro" id="IPR024156">
    <property type="entry name" value="Small_GTPase_ARF"/>
</dbReference>
<feature type="signal peptide" evidence="10">
    <location>
        <begin position="1"/>
        <end position="24"/>
    </location>
</feature>
<evidence type="ECO:0000256" key="3">
    <source>
        <dbReference type="ARBA" id="ARBA00022741"/>
    </source>
</evidence>
<evidence type="ECO:0000256" key="10">
    <source>
        <dbReference type="SAM" id="SignalP"/>
    </source>
</evidence>
<dbReference type="SMART" id="SM00177">
    <property type="entry name" value="ARF"/>
    <property type="match status" value="1"/>
</dbReference>
<dbReference type="PANTHER" id="PTHR11711">
    <property type="entry name" value="ADP RIBOSYLATION FACTOR-RELATED"/>
    <property type="match status" value="1"/>
</dbReference>
<keyword evidence="7" id="KW-0460">Magnesium</keyword>
<accession>A0AAW1QFK2</accession>
<proteinExistence type="inferred from homology"/>
<evidence type="ECO:0000256" key="7">
    <source>
        <dbReference type="PIRSR" id="PIRSR606689-2"/>
    </source>
</evidence>
<dbReference type="GO" id="GO:0016192">
    <property type="term" value="P:vesicle-mediated transport"/>
    <property type="evidence" value="ECO:0007669"/>
    <property type="project" value="UniProtKB-KW"/>
</dbReference>
<gene>
    <name evidence="11" type="ORF">WJX72_007347</name>
</gene>
<dbReference type="InterPro" id="IPR005225">
    <property type="entry name" value="Small_GTP-bd"/>
</dbReference>
<keyword evidence="3 6" id="KW-0547">Nucleotide-binding</keyword>
<evidence type="ECO:0000256" key="2">
    <source>
        <dbReference type="ARBA" id="ARBA00022707"/>
    </source>
</evidence>
<feature type="binding site" evidence="7">
    <location>
        <position position="54"/>
    </location>
    <ligand>
        <name>Mg(2+)</name>
        <dbReference type="ChEBI" id="CHEBI:18420"/>
    </ligand>
</feature>